<dbReference type="PANTHER" id="PTHR46797">
    <property type="entry name" value="HTH-TYPE TRANSCRIPTIONAL REGULATOR"/>
    <property type="match status" value="1"/>
</dbReference>
<organism evidence="3 4">
    <name type="scientific">Trichococcus collinsii</name>
    <dbReference type="NCBI Taxonomy" id="157076"/>
    <lineage>
        <taxon>Bacteria</taxon>
        <taxon>Bacillati</taxon>
        <taxon>Bacillota</taxon>
        <taxon>Bacilli</taxon>
        <taxon>Lactobacillales</taxon>
        <taxon>Carnobacteriaceae</taxon>
        <taxon>Trichococcus</taxon>
    </lineage>
</organism>
<dbReference type="SMART" id="SM00530">
    <property type="entry name" value="HTH_XRE"/>
    <property type="match status" value="1"/>
</dbReference>
<evidence type="ECO:0000256" key="1">
    <source>
        <dbReference type="ARBA" id="ARBA00023125"/>
    </source>
</evidence>
<dbReference type="GO" id="GO:0005829">
    <property type="term" value="C:cytosol"/>
    <property type="evidence" value="ECO:0007669"/>
    <property type="project" value="TreeGrafter"/>
</dbReference>
<dbReference type="AlphaFoldDB" id="A0AB38A2S1"/>
<dbReference type="GO" id="GO:0003677">
    <property type="term" value="F:DNA binding"/>
    <property type="evidence" value="ECO:0007669"/>
    <property type="project" value="UniProtKB-KW"/>
</dbReference>
<keyword evidence="1" id="KW-0238">DNA-binding</keyword>
<dbReference type="InterPro" id="IPR050807">
    <property type="entry name" value="TransReg_Diox_bact_type"/>
</dbReference>
<evidence type="ECO:0000259" key="2">
    <source>
        <dbReference type="PROSITE" id="PS50943"/>
    </source>
</evidence>
<name>A0AB38A2S1_9LACT</name>
<feature type="domain" description="HTH cro/C1-type" evidence="2">
    <location>
        <begin position="12"/>
        <end position="66"/>
    </location>
</feature>
<sequence length="235" mass="27592">MSEISSELGRTIRHFRKSKGITLEELGEQINRSKSTMQKYEAGKIVIDIETFYEIAYALKVHPEQLLYSKSNLLMETNSSNPKTLFKESTTLYSYMYDGRINKLLRSLFIISNHPEHGRFPTAFYMNIPTFDKYMFAENTYFGYSQHHDTFTSMFLTHSSTEVENVSITILSTFQETTERLGMMSGISFRPFMPVSFKMLFSKTPLKEDEELIKRLKINQNDIRMMKLFNMFNIM</sequence>
<dbReference type="InterPro" id="IPR001387">
    <property type="entry name" value="Cro/C1-type_HTH"/>
</dbReference>
<dbReference type="GO" id="GO:0003700">
    <property type="term" value="F:DNA-binding transcription factor activity"/>
    <property type="evidence" value="ECO:0007669"/>
    <property type="project" value="TreeGrafter"/>
</dbReference>
<dbReference type="Pfam" id="PF13560">
    <property type="entry name" value="HTH_31"/>
    <property type="match status" value="1"/>
</dbReference>
<dbReference type="InterPro" id="IPR010982">
    <property type="entry name" value="Lambda_DNA-bd_dom_sf"/>
</dbReference>
<keyword evidence="4" id="KW-1185">Reference proteome</keyword>
<gene>
    <name evidence="3" type="ORF">SAMN04488525_10649</name>
</gene>
<dbReference type="PANTHER" id="PTHR46797:SF1">
    <property type="entry name" value="METHYLPHOSPHONATE SYNTHASE"/>
    <property type="match status" value="1"/>
</dbReference>
<dbReference type="SUPFAM" id="SSF47413">
    <property type="entry name" value="lambda repressor-like DNA-binding domains"/>
    <property type="match status" value="1"/>
</dbReference>
<reference evidence="3 4" key="1">
    <citation type="submission" date="2016-10" db="EMBL/GenBank/DDBJ databases">
        <authorList>
            <person name="Varghese N."/>
            <person name="Submissions S."/>
        </authorList>
    </citation>
    <scope>NUCLEOTIDE SEQUENCE [LARGE SCALE GENOMIC DNA]</scope>
    <source>
        <strain evidence="3 4">DSM 14526</strain>
    </source>
</reference>
<dbReference type="RefSeq" id="WP_086986428.1">
    <property type="nucleotide sequence ID" value="NZ_FJNA01000002.1"/>
</dbReference>
<dbReference type="PROSITE" id="PS50943">
    <property type="entry name" value="HTH_CROC1"/>
    <property type="match status" value="1"/>
</dbReference>
<dbReference type="Gene3D" id="1.10.260.40">
    <property type="entry name" value="lambda repressor-like DNA-binding domains"/>
    <property type="match status" value="1"/>
</dbReference>
<dbReference type="CDD" id="cd00093">
    <property type="entry name" value="HTH_XRE"/>
    <property type="match status" value="1"/>
</dbReference>
<evidence type="ECO:0000313" key="3">
    <source>
        <dbReference type="EMBL" id="SEA80035.1"/>
    </source>
</evidence>
<dbReference type="EMBL" id="FNQH01000006">
    <property type="protein sequence ID" value="SEA80035.1"/>
    <property type="molecule type" value="Genomic_DNA"/>
</dbReference>
<dbReference type="Proteomes" id="UP000199042">
    <property type="component" value="Unassembled WGS sequence"/>
</dbReference>
<proteinExistence type="predicted"/>
<protein>
    <submittedName>
        <fullName evidence="3">Helix-turn-helix domain-containing protein</fullName>
    </submittedName>
</protein>
<comment type="caution">
    <text evidence="3">The sequence shown here is derived from an EMBL/GenBank/DDBJ whole genome shotgun (WGS) entry which is preliminary data.</text>
</comment>
<accession>A0AB38A2S1</accession>
<evidence type="ECO:0000313" key="4">
    <source>
        <dbReference type="Proteomes" id="UP000199042"/>
    </source>
</evidence>